<gene>
    <name evidence="2" type="ORF">GOODEAATRI_018007</name>
</gene>
<dbReference type="Proteomes" id="UP001476798">
    <property type="component" value="Unassembled WGS sequence"/>
</dbReference>
<evidence type="ECO:0000313" key="3">
    <source>
        <dbReference type="Proteomes" id="UP001476798"/>
    </source>
</evidence>
<accession>A0ABV0PPK6</accession>
<proteinExistence type="predicted"/>
<evidence type="ECO:0000313" key="2">
    <source>
        <dbReference type="EMBL" id="MEQ2185426.1"/>
    </source>
</evidence>
<dbReference type="EMBL" id="JAHRIO010081467">
    <property type="protein sequence ID" value="MEQ2185426.1"/>
    <property type="molecule type" value="Genomic_DNA"/>
</dbReference>
<comment type="caution">
    <text evidence="2">The sequence shown here is derived from an EMBL/GenBank/DDBJ whole genome shotgun (WGS) entry which is preliminary data.</text>
</comment>
<name>A0ABV0PPK6_9TELE</name>
<keyword evidence="1" id="KW-1133">Transmembrane helix</keyword>
<keyword evidence="1" id="KW-0812">Transmembrane</keyword>
<feature type="transmembrane region" description="Helical" evidence="1">
    <location>
        <begin position="75"/>
        <end position="92"/>
    </location>
</feature>
<sequence length="107" mass="11823">MGFSSVWFYDQTSTVILLTLNKKLVLNLGSCNMGSCKVLLKNQISIFVKVVNIGSNILTLFLLSLEVAITRIAKVSAYVCVCGVAFLCNILFPSTQLHINMLRYSTL</sequence>
<feature type="transmembrane region" description="Helical" evidence="1">
    <location>
        <begin position="44"/>
        <end position="63"/>
    </location>
</feature>
<protein>
    <submittedName>
        <fullName evidence="2">Uncharacterized protein</fullName>
    </submittedName>
</protein>
<organism evidence="2 3">
    <name type="scientific">Goodea atripinnis</name>
    <dbReference type="NCBI Taxonomy" id="208336"/>
    <lineage>
        <taxon>Eukaryota</taxon>
        <taxon>Metazoa</taxon>
        <taxon>Chordata</taxon>
        <taxon>Craniata</taxon>
        <taxon>Vertebrata</taxon>
        <taxon>Euteleostomi</taxon>
        <taxon>Actinopterygii</taxon>
        <taxon>Neopterygii</taxon>
        <taxon>Teleostei</taxon>
        <taxon>Neoteleostei</taxon>
        <taxon>Acanthomorphata</taxon>
        <taxon>Ovalentaria</taxon>
        <taxon>Atherinomorphae</taxon>
        <taxon>Cyprinodontiformes</taxon>
        <taxon>Goodeidae</taxon>
        <taxon>Goodea</taxon>
    </lineage>
</organism>
<evidence type="ECO:0000256" key="1">
    <source>
        <dbReference type="SAM" id="Phobius"/>
    </source>
</evidence>
<keyword evidence="3" id="KW-1185">Reference proteome</keyword>
<keyword evidence="1" id="KW-0472">Membrane</keyword>
<reference evidence="2 3" key="1">
    <citation type="submission" date="2021-06" db="EMBL/GenBank/DDBJ databases">
        <authorList>
            <person name="Palmer J.M."/>
        </authorList>
    </citation>
    <scope>NUCLEOTIDE SEQUENCE [LARGE SCALE GENOMIC DNA]</scope>
    <source>
        <strain evidence="2 3">GA_2019</strain>
        <tissue evidence="2">Muscle</tissue>
    </source>
</reference>